<feature type="signal peptide" evidence="6">
    <location>
        <begin position="1"/>
        <end position="20"/>
    </location>
</feature>
<accession>A0A840N782</accession>
<evidence type="ECO:0000256" key="1">
    <source>
        <dbReference type="ARBA" id="ARBA00004442"/>
    </source>
</evidence>
<comment type="caution">
    <text evidence="8">The sequence shown here is derived from an EMBL/GenBank/DDBJ whole genome shotgun (WGS) entry which is preliminary data.</text>
</comment>
<dbReference type="RefSeq" id="WP_184089420.1">
    <property type="nucleotide sequence ID" value="NZ_JACHIJ010000008.1"/>
</dbReference>
<dbReference type="PANTHER" id="PTHR34001:SF3">
    <property type="entry name" value="BLL7405 PROTEIN"/>
    <property type="match status" value="1"/>
</dbReference>
<reference evidence="8 9" key="1">
    <citation type="submission" date="2020-08" db="EMBL/GenBank/DDBJ databases">
        <title>Genomic Encyclopedia of Type Strains, Phase IV (KMG-IV): sequencing the most valuable type-strain genomes for metagenomic binning, comparative biology and taxonomic classification.</title>
        <authorList>
            <person name="Goeker M."/>
        </authorList>
    </citation>
    <scope>NUCLEOTIDE SEQUENCE [LARGE SCALE GENOMIC DNA]</scope>
    <source>
        <strain evidence="8 9">DSM 17498</strain>
    </source>
</reference>
<dbReference type="InterPro" id="IPR051692">
    <property type="entry name" value="OMP-like"/>
</dbReference>
<evidence type="ECO:0000256" key="3">
    <source>
        <dbReference type="ARBA" id="ARBA00023136"/>
    </source>
</evidence>
<keyword evidence="4" id="KW-0998">Cell outer membrane</keyword>
<comment type="subcellular location">
    <subcellularLocation>
        <location evidence="1">Cell outer membrane</location>
    </subcellularLocation>
</comment>
<dbReference type="Pfam" id="PF13505">
    <property type="entry name" value="OMP_b-brl"/>
    <property type="match status" value="1"/>
</dbReference>
<feature type="domain" description="Outer membrane protein beta-barrel" evidence="7">
    <location>
        <begin position="18"/>
        <end position="252"/>
    </location>
</feature>
<feature type="chain" id="PRO_5032637653" evidence="6">
    <location>
        <begin position="21"/>
        <end position="262"/>
    </location>
</feature>
<evidence type="ECO:0000256" key="6">
    <source>
        <dbReference type="SAM" id="SignalP"/>
    </source>
</evidence>
<dbReference type="InterPro" id="IPR027385">
    <property type="entry name" value="Beta-barrel_OMP"/>
</dbReference>
<dbReference type="PANTHER" id="PTHR34001">
    <property type="entry name" value="BLL7405 PROTEIN"/>
    <property type="match status" value="1"/>
</dbReference>
<evidence type="ECO:0000256" key="4">
    <source>
        <dbReference type="ARBA" id="ARBA00023237"/>
    </source>
</evidence>
<dbReference type="Gene3D" id="2.40.160.20">
    <property type="match status" value="1"/>
</dbReference>
<dbReference type="EMBL" id="JACHIJ010000008">
    <property type="protein sequence ID" value="MBB5054712.1"/>
    <property type="molecule type" value="Genomic_DNA"/>
</dbReference>
<evidence type="ECO:0000313" key="8">
    <source>
        <dbReference type="EMBL" id="MBB5054712.1"/>
    </source>
</evidence>
<keyword evidence="3" id="KW-0472">Membrane</keyword>
<keyword evidence="2 6" id="KW-0732">Signal</keyword>
<sequence length="262" mass="27659">MKALLIAAAVVAFGATGTQAADIAARPYIKAPVAPVVSYNWSGCYVGGNVGGGWHRVEQQANSNVAGAPFVPPLAFGSSEGSAVIGGVQVGCDYQFAGNWVIGVQGMFDFGDINSKNTLPDPRVTAIGAFQQTTTRDVYTATARLGYLLTPQVLGYVKGGGAWTRVGTEVFGTIPSLFLSETAHSNRAGWTVGGGLEWMFAPNWSVFVEYNYMDFGRTDIAFVNPPGNIGTPTLNATRLTLQTALVGVNYKFNWGGPVVAKY</sequence>
<evidence type="ECO:0000256" key="2">
    <source>
        <dbReference type="ARBA" id="ARBA00022729"/>
    </source>
</evidence>
<dbReference type="InterPro" id="IPR011250">
    <property type="entry name" value="OMP/PagP_B-barrel"/>
</dbReference>
<dbReference type="Proteomes" id="UP000521227">
    <property type="component" value="Unassembled WGS sequence"/>
</dbReference>
<protein>
    <submittedName>
        <fullName evidence="8">Outer membrane immunogenic protein</fullName>
    </submittedName>
</protein>
<comment type="similarity">
    <text evidence="5">Belongs to the Omp25/RopB family.</text>
</comment>
<dbReference type="GO" id="GO:0009279">
    <property type="term" value="C:cell outer membrane"/>
    <property type="evidence" value="ECO:0007669"/>
    <property type="project" value="UniProtKB-SubCell"/>
</dbReference>
<proteinExistence type="inferred from homology"/>
<evidence type="ECO:0000256" key="5">
    <source>
        <dbReference type="ARBA" id="ARBA00038306"/>
    </source>
</evidence>
<dbReference type="SUPFAM" id="SSF56925">
    <property type="entry name" value="OMPA-like"/>
    <property type="match status" value="1"/>
</dbReference>
<name>A0A840N782_9BRAD</name>
<evidence type="ECO:0000259" key="7">
    <source>
        <dbReference type="Pfam" id="PF13505"/>
    </source>
</evidence>
<dbReference type="AlphaFoldDB" id="A0A840N782"/>
<evidence type="ECO:0000313" key="9">
    <source>
        <dbReference type="Proteomes" id="UP000521227"/>
    </source>
</evidence>
<gene>
    <name evidence="8" type="ORF">HNQ36_004719</name>
</gene>
<organism evidence="8 9">
    <name type="scientific">Afipia massiliensis</name>
    <dbReference type="NCBI Taxonomy" id="211460"/>
    <lineage>
        <taxon>Bacteria</taxon>
        <taxon>Pseudomonadati</taxon>
        <taxon>Pseudomonadota</taxon>
        <taxon>Alphaproteobacteria</taxon>
        <taxon>Hyphomicrobiales</taxon>
        <taxon>Nitrobacteraceae</taxon>
        <taxon>Afipia</taxon>
    </lineage>
</organism>